<reference evidence="4" key="1">
    <citation type="journal article" date="2008" name="Nat. Genet.">
        <title>The Pristionchus pacificus genome provides a unique perspective on nematode lifestyle and parasitism.</title>
        <authorList>
            <person name="Dieterich C."/>
            <person name="Clifton S.W."/>
            <person name="Schuster L.N."/>
            <person name="Chinwalla A."/>
            <person name="Delehaunty K."/>
            <person name="Dinkelacker I."/>
            <person name="Fulton L."/>
            <person name="Fulton R."/>
            <person name="Godfrey J."/>
            <person name="Minx P."/>
            <person name="Mitreva M."/>
            <person name="Roeseler W."/>
            <person name="Tian H."/>
            <person name="Witte H."/>
            <person name="Yang S.P."/>
            <person name="Wilson R.K."/>
            <person name="Sommer R.J."/>
        </authorList>
    </citation>
    <scope>NUCLEOTIDE SEQUENCE [LARGE SCALE GENOMIC DNA]</scope>
    <source>
        <strain evidence="4">PS312</strain>
    </source>
</reference>
<evidence type="ECO:0000256" key="2">
    <source>
        <dbReference type="SAM" id="Phobius"/>
    </source>
</evidence>
<protein>
    <submittedName>
        <fullName evidence="3">Uncharacterized protein</fullName>
    </submittedName>
</protein>
<accession>A0A2A6BED3</accession>
<evidence type="ECO:0000313" key="4">
    <source>
        <dbReference type="Proteomes" id="UP000005239"/>
    </source>
</evidence>
<feature type="region of interest" description="Disordered" evidence="1">
    <location>
        <begin position="226"/>
        <end position="293"/>
    </location>
</feature>
<feature type="transmembrane region" description="Helical" evidence="2">
    <location>
        <begin position="519"/>
        <end position="539"/>
    </location>
</feature>
<reference evidence="3" key="2">
    <citation type="submission" date="2022-06" db="UniProtKB">
        <authorList>
            <consortium name="EnsemblMetazoa"/>
        </authorList>
    </citation>
    <scope>IDENTIFICATION</scope>
    <source>
        <strain evidence="3">PS312</strain>
    </source>
</reference>
<accession>A0A8R1Y9J6</accession>
<evidence type="ECO:0000313" key="3">
    <source>
        <dbReference type="EnsemblMetazoa" id="PPA04189.1"/>
    </source>
</evidence>
<sequence>MSIDRPVDKRQFYSALSTTVTIGVVSVGLSMFPALGIFGIPLAGLLGEWSRTNGGDLNPRPINTAVSLSTRSSNGRIISPIDVINAKGIPSSIDSPLPTARSITRETTTIDHIDTIRTATVKSPLCNLETAKIVSPNKRNSEMEKMEEEMDREILTTALENKEITARSGLSVEDVSLAVQKALRYQEKDLPTARKSDESSILIVPRTPNSSGRADVILSPEIESKSGVTTERNEKTNSISPSPLLFTPPIVKVTPQSTMRSSHMTSTSCPETTTLDGTQVRPDKARPTSSHAGQTSRARLTFVTKVTTNLPAPAIIQSGFQIDIRVPNAFGSFEATLGVMGADAFLLFIFLICTWKLSSKDVAKPFLCILSLCMLISTVGTISLFVFKMCKKVDEASAYASVVRTIGRFASVNCLLFGGGYFLLGAGNAARTRSPSFCCSSWFIHLAIAVFSGVIAGFTIFNSYSMEHIPLALFKIMPTIGVLFLLFAFVIGFFVSCCGDSEKENEHKEKFLVDAKSRYLQYTLFFIEPVAEIVLTRALDGGNFIYNYLRFESTRYWDRNAIARQAMAAPMIPNMSEIEMFFTISVCLSALILHPSVRNVFCCSAKTAKKTKIAPIDTSLPSFTSAHPMIMTPMMIPHPQMVIPSSQMTSSLSIVPSSLPTNNQYPVVYGMGGRPAYMMA</sequence>
<gene>
    <name evidence="3" type="primary">WBGene00093743</name>
</gene>
<feature type="transmembrane region" description="Helical" evidence="2">
    <location>
        <begin position="406"/>
        <end position="430"/>
    </location>
</feature>
<feature type="transmembrane region" description="Helical" evidence="2">
    <location>
        <begin position="476"/>
        <end position="498"/>
    </location>
</feature>
<dbReference type="EnsemblMetazoa" id="PPA04189.1">
    <property type="protein sequence ID" value="PPA04189.1"/>
    <property type="gene ID" value="WBGene00093743"/>
</dbReference>
<dbReference type="AlphaFoldDB" id="A0A2A6BED3"/>
<proteinExistence type="predicted"/>
<keyword evidence="2" id="KW-1133">Transmembrane helix</keyword>
<feature type="compositionally biased region" description="Polar residues" evidence="1">
    <location>
        <begin position="226"/>
        <end position="241"/>
    </location>
</feature>
<feature type="transmembrane region" description="Helical" evidence="2">
    <location>
        <begin position="366"/>
        <end position="386"/>
    </location>
</feature>
<keyword evidence="2" id="KW-0472">Membrane</keyword>
<dbReference type="Proteomes" id="UP000005239">
    <property type="component" value="Unassembled WGS sequence"/>
</dbReference>
<feature type="compositionally biased region" description="Low complexity" evidence="1">
    <location>
        <begin position="257"/>
        <end position="268"/>
    </location>
</feature>
<feature type="transmembrane region" description="Helical" evidence="2">
    <location>
        <begin position="12"/>
        <end position="32"/>
    </location>
</feature>
<organism evidence="3 4">
    <name type="scientific">Pristionchus pacificus</name>
    <name type="common">Parasitic nematode worm</name>
    <dbReference type="NCBI Taxonomy" id="54126"/>
    <lineage>
        <taxon>Eukaryota</taxon>
        <taxon>Metazoa</taxon>
        <taxon>Ecdysozoa</taxon>
        <taxon>Nematoda</taxon>
        <taxon>Chromadorea</taxon>
        <taxon>Rhabditida</taxon>
        <taxon>Rhabditina</taxon>
        <taxon>Diplogasteromorpha</taxon>
        <taxon>Diplogasteroidea</taxon>
        <taxon>Neodiplogasteridae</taxon>
        <taxon>Pristionchus</taxon>
    </lineage>
</organism>
<feature type="transmembrane region" description="Helical" evidence="2">
    <location>
        <begin position="580"/>
        <end position="601"/>
    </location>
</feature>
<feature type="transmembrane region" description="Helical" evidence="2">
    <location>
        <begin position="335"/>
        <end position="354"/>
    </location>
</feature>
<keyword evidence="2" id="KW-0812">Transmembrane</keyword>
<feature type="transmembrane region" description="Helical" evidence="2">
    <location>
        <begin position="442"/>
        <end position="464"/>
    </location>
</feature>
<keyword evidence="4" id="KW-1185">Reference proteome</keyword>
<evidence type="ECO:0000256" key="1">
    <source>
        <dbReference type="SAM" id="MobiDB-lite"/>
    </source>
</evidence>
<name>A0A2A6BED3_PRIPA</name>